<dbReference type="NCBIfam" id="TIGR00116">
    <property type="entry name" value="tsf"/>
    <property type="match status" value="1"/>
</dbReference>
<evidence type="ECO:0000256" key="7">
    <source>
        <dbReference type="RuleBase" id="RU000643"/>
    </source>
</evidence>
<dbReference type="EMBL" id="JANUAU010000007">
    <property type="protein sequence ID" value="MCS3678377.1"/>
    <property type="molecule type" value="Genomic_DNA"/>
</dbReference>
<dbReference type="GO" id="GO:0003746">
    <property type="term" value="F:translation elongation factor activity"/>
    <property type="evidence" value="ECO:0007669"/>
    <property type="project" value="UniProtKB-UniRule"/>
</dbReference>
<dbReference type="Proteomes" id="UP001155027">
    <property type="component" value="Unassembled WGS sequence"/>
</dbReference>
<dbReference type="Gene3D" id="3.30.479.20">
    <property type="entry name" value="Elongation factor Ts, dimerisation domain"/>
    <property type="match status" value="2"/>
</dbReference>
<dbReference type="InterPro" id="IPR001816">
    <property type="entry name" value="Transl_elong_EFTs/EF1B"/>
</dbReference>
<evidence type="ECO:0000256" key="2">
    <source>
        <dbReference type="ARBA" id="ARBA00016956"/>
    </source>
</evidence>
<feature type="region of interest" description="Involved in Mg(2+) ion dislocation from EF-Tu" evidence="5">
    <location>
        <begin position="81"/>
        <end position="84"/>
    </location>
</feature>
<organism evidence="9 10">
    <name type="scientific">Salinibacter ruber</name>
    <dbReference type="NCBI Taxonomy" id="146919"/>
    <lineage>
        <taxon>Bacteria</taxon>
        <taxon>Pseudomonadati</taxon>
        <taxon>Rhodothermota</taxon>
        <taxon>Rhodothermia</taxon>
        <taxon>Rhodothermales</taxon>
        <taxon>Salinibacteraceae</taxon>
        <taxon>Salinibacter</taxon>
    </lineage>
</organism>
<dbReference type="PROSITE" id="PS01127">
    <property type="entry name" value="EF_TS_2"/>
    <property type="match status" value="1"/>
</dbReference>
<protein>
    <recommendedName>
        <fullName evidence="2 5">Elongation factor Ts</fullName>
        <shortName evidence="5">EF-Ts</shortName>
    </recommendedName>
</protein>
<dbReference type="Pfam" id="PF00889">
    <property type="entry name" value="EF_TS"/>
    <property type="match status" value="1"/>
</dbReference>
<evidence type="ECO:0000256" key="5">
    <source>
        <dbReference type="HAMAP-Rule" id="MF_00050"/>
    </source>
</evidence>
<name>A0A9X2TGR5_9BACT</name>
<dbReference type="AlphaFoldDB" id="A0A9X2TGR5"/>
<dbReference type="PANTHER" id="PTHR11741:SF0">
    <property type="entry name" value="ELONGATION FACTOR TS, MITOCHONDRIAL"/>
    <property type="match status" value="1"/>
</dbReference>
<dbReference type="Gene3D" id="1.10.8.10">
    <property type="entry name" value="DNA helicase RuvA subunit, C-terminal domain"/>
    <property type="match status" value="1"/>
</dbReference>
<dbReference type="InterPro" id="IPR014039">
    <property type="entry name" value="Transl_elong_EFTs/EF1B_dimer"/>
</dbReference>
<dbReference type="GO" id="GO:0005737">
    <property type="term" value="C:cytoplasm"/>
    <property type="evidence" value="ECO:0007669"/>
    <property type="project" value="UniProtKB-SubCell"/>
</dbReference>
<evidence type="ECO:0000313" key="9">
    <source>
        <dbReference type="EMBL" id="MCS3678377.1"/>
    </source>
</evidence>
<reference evidence="9" key="1">
    <citation type="submission" date="2022-08" db="EMBL/GenBank/DDBJ databases">
        <title>Genomic Encyclopedia of Type Strains, Phase V (KMG-V): Genome sequencing to study the core and pangenomes of soil and plant-associated prokaryotes.</title>
        <authorList>
            <person name="Whitman W."/>
        </authorList>
    </citation>
    <scope>NUCLEOTIDE SEQUENCE</scope>
    <source>
        <strain evidence="9">0</strain>
    </source>
</reference>
<keyword evidence="3 5" id="KW-0251">Elongation factor</keyword>
<dbReference type="InterPro" id="IPR018101">
    <property type="entry name" value="Transl_elong_Ts_CS"/>
</dbReference>
<dbReference type="Gene3D" id="1.10.286.20">
    <property type="match status" value="1"/>
</dbReference>
<accession>A0A9X2TGR5</accession>
<comment type="function">
    <text evidence="5 6">Associates with the EF-Tu.GDP complex and induces the exchange of GDP to GTP. It remains bound to the aminoacyl-tRNA.EF-Tu.GTP complex up to the GTP hydrolysis stage on the ribosome.</text>
</comment>
<comment type="similarity">
    <text evidence="1 5 6">Belongs to the EF-Ts family.</text>
</comment>
<dbReference type="InterPro" id="IPR036402">
    <property type="entry name" value="EF-Ts_dimer_sf"/>
</dbReference>
<dbReference type="PANTHER" id="PTHR11741">
    <property type="entry name" value="ELONGATION FACTOR TS"/>
    <property type="match status" value="1"/>
</dbReference>
<comment type="caution">
    <text evidence="9">The sequence shown here is derived from an EMBL/GenBank/DDBJ whole genome shotgun (WGS) entry which is preliminary data.</text>
</comment>
<dbReference type="InterPro" id="IPR009060">
    <property type="entry name" value="UBA-like_sf"/>
</dbReference>
<gene>
    <name evidence="5" type="primary">tsf</name>
    <name evidence="9" type="ORF">GGP71_002308</name>
</gene>
<sequence length="276" mass="30315">MSVSAKQVKELRDATGVGMMDCKEALQETDGDFDEAVSLLRKKGQEVADDRAAVEADEGLVVTAVSDDGHAGAIVEINCETDFVARNEDFQSFADTVAERVLEETPDDLEALESLPYEDDVTIEEELVALTGRIGEKLTIRRFDVLESEEGQIISYVHPGSKLGVLVEVHGDGEAEETGRDVAMQVAALEPIAVTRDEVPDEVKEEEREVAREAAVNEGKPEHVIDNIVEGKLERFFEDHVLMEQAFVKDSSVSVKDMLDDADLSVARFTRYALGD</sequence>
<dbReference type="SUPFAM" id="SSF46934">
    <property type="entry name" value="UBA-like"/>
    <property type="match status" value="1"/>
</dbReference>
<dbReference type="HAMAP" id="MF_00050">
    <property type="entry name" value="EF_Ts"/>
    <property type="match status" value="1"/>
</dbReference>
<evidence type="ECO:0000256" key="6">
    <source>
        <dbReference type="RuleBase" id="RU000642"/>
    </source>
</evidence>
<proteinExistence type="inferred from homology"/>
<dbReference type="RefSeq" id="WP_251922100.1">
    <property type="nucleotide sequence ID" value="NZ_CALTSG010000009.1"/>
</dbReference>
<comment type="subcellular location">
    <subcellularLocation>
        <location evidence="5 7">Cytoplasm</location>
    </subcellularLocation>
</comment>
<dbReference type="PROSITE" id="PS01126">
    <property type="entry name" value="EF_TS_1"/>
    <property type="match status" value="1"/>
</dbReference>
<evidence type="ECO:0000313" key="10">
    <source>
        <dbReference type="Proteomes" id="UP001155027"/>
    </source>
</evidence>
<feature type="domain" description="Translation elongation factor EFTs/EF1B dimerisation" evidence="8">
    <location>
        <begin position="72"/>
        <end position="275"/>
    </location>
</feature>
<keyword evidence="5" id="KW-0963">Cytoplasm</keyword>
<evidence type="ECO:0000256" key="4">
    <source>
        <dbReference type="ARBA" id="ARBA00022917"/>
    </source>
</evidence>
<evidence type="ECO:0000259" key="8">
    <source>
        <dbReference type="Pfam" id="PF00889"/>
    </source>
</evidence>
<evidence type="ECO:0000256" key="1">
    <source>
        <dbReference type="ARBA" id="ARBA00005532"/>
    </source>
</evidence>
<dbReference type="CDD" id="cd14275">
    <property type="entry name" value="UBA_EF-Ts"/>
    <property type="match status" value="1"/>
</dbReference>
<evidence type="ECO:0000256" key="3">
    <source>
        <dbReference type="ARBA" id="ARBA00022768"/>
    </source>
</evidence>
<dbReference type="SUPFAM" id="SSF54713">
    <property type="entry name" value="Elongation factor Ts (EF-Ts), dimerisation domain"/>
    <property type="match status" value="2"/>
</dbReference>
<dbReference type="FunFam" id="1.10.8.10:FF:000001">
    <property type="entry name" value="Elongation factor Ts"/>
    <property type="match status" value="1"/>
</dbReference>
<keyword evidence="4 5" id="KW-0648">Protein biosynthesis</keyword>